<accession>A0ABY4BYT9</accession>
<dbReference type="PANTHER" id="PTHR10151:SF120">
    <property type="entry name" value="BIS(5'-ADENOSYL)-TRIPHOSPHATASE"/>
    <property type="match status" value="1"/>
</dbReference>
<evidence type="ECO:0000313" key="2">
    <source>
        <dbReference type="EMBL" id="UOE44406.1"/>
    </source>
</evidence>
<proteinExistence type="predicted"/>
<dbReference type="Proteomes" id="UP000832097">
    <property type="component" value="Chromosome"/>
</dbReference>
<keyword evidence="1" id="KW-0732">Signal</keyword>
<dbReference type="CDD" id="cd16018">
    <property type="entry name" value="Enpp"/>
    <property type="match status" value="1"/>
</dbReference>
<organism evidence="2 3">
    <name type="scientific">Agromyces larvae</name>
    <dbReference type="NCBI Taxonomy" id="2929802"/>
    <lineage>
        <taxon>Bacteria</taxon>
        <taxon>Bacillati</taxon>
        <taxon>Actinomycetota</taxon>
        <taxon>Actinomycetes</taxon>
        <taxon>Micrococcales</taxon>
        <taxon>Microbacteriaceae</taxon>
        <taxon>Agromyces</taxon>
    </lineage>
</organism>
<feature type="signal peptide" evidence="1">
    <location>
        <begin position="1"/>
        <end position="28"/>
    </location>
</feature>
<dbReference type="PROSITE" id="PS51257">
    <property type="entry name" value="PROKAR_LIPOPROTEIN"/>
    <property type="match status" value="1"/>
</dbReference>
<dbReference type="Gene3D" id="3.40.720.10">
    <property type="entry name" value="Alkaline Phosphatase, subunit A"/>
    <property type="match status" value="1"/>
</dbReference>
<sequence length="440" mass="45777">MRSSNRSRSIAALVAAGALAFGCFSATAASATDDRSGAGGPGRHHPHASADHVVLLALDGFDIDYLDRAPMPNLAHLLKRGSLTTSTGVMTSITNPSWASIATGAWPEHHLNTAFWYDEEAGVARGSSRDIAVPTIAEAIRDQGGTVASAQWFIVQDHGTSYGDPEALYTQPGGTCERRVDDGVAVLTGKPVLSQGVEVTVPKIPDLTAVYCDTLDAIGHDGGAEDPRIPGALQMIDEQIGRLVQAAKDAGIYGRTTFVITGDHGMTTFTNGFGAEVLAAIADAGYQAEILSANQSPAADTDVVLTLGGVADVHLIGDAENDPDAAARITAAVEGLPYIHAVYDKEAQQAMHMSPKHGELLIEPAPGWSWSTPSDGVSGRHGSTTEMEVPLILAGAGVRPNAKPVAPRHIDVAPTIAALLGYDAPAAAEGRVLKEAIRVR</sequence>
<dbReference type="EMBL" id="CP094528">
    <property type="protein sequence ID" value="UOE44406.1"/>
    <property type="molecule type" value="Genomic_DNA"/>
</dbReference>
<keyword evidence="3" id="KW-1185">Reference proteome</keyword>
<gene>
    <name evidence="2" type="ORF">MTO99_01020</name>
</gene>
<feature type="chain" id="PRO_5045503731" evidence="1">
    <location>
        <begin position="29"/>
        <end position="440"/>
    </location>
</feature>
<evidence type="ECO:0000313" key="3">
    <source>
        <dbReference type="Proteomes" id="UP000832097"/>
    </source>
</evidence>
<dbReference type="SUPFAM" id="SSF53649">
    <property type="entry name" value="Alkaline phosphatase-like"/>
    <property type="match status" value="1"/>
</dbReference>
<dbReference type="PANTHER" id="PTHR10151">
    <property type="entry name" value="ECTONUCLEOTIDE PYROPHOSPHATASE/PHOSPHODIESTERASE"/>
    <property type="match status" value="1"/>
</dbReference>
<dbReference type="InterPro" id="IPR002591">
    <property type="entry name" value="Phosphodiest/P_Trfase"/>
</dbReference>
<dbReference type="InterPro" id="IPR017850">
    <property type="entry name" value="Alkaline_phosphatase_core_sf"/>
</dbReference>
<protein>
    <submittedName>
        <fullName evidence="2">Alkaline phosphatase family protein</fullName>
    </submittedName>
</protein>
<evidence type="ECO:0000256" key="1">
    <source>
        <dbReference type="SAM" id="SignalP"/>
    </source>
</evidence>
<name>A0ABY4BYT9_9MICO</name>
<dbReference type="Pfam" id="PF01663">
    <property type="entry name" value="Phosphodiest"/>
    <property type="match status" value="1"/>
</dbReference>
<reference evidence="2 3" key="1">
    <citation type="submission" date="2022-03" db="EMBL/GenBank/DDBJ databases">
        <title>Mucilaginibacter sp. isolated from the gut of Protaetia brevitarsis seulensis larvae.</title>
        <authorList>
            <person name="Won M."/>
            <person name="Kim S.-J."/>
            <person name="Kwon S.-W."/>
        </authorList>
    </citation>
    <scope>NUCLEOTIDE SEQUENCE [LARGE SCALE GENOMIC DNA]</scope>
    <source>
        <strain evidence="2 3">CFWR-12</strain>
    </source>
</reference>
<dbReference type="RefSeq" id="WP_243556199.1">
    <property type="nucleotide sequence ID" value="NZ_CP094528.1"/>
</dbReference>